<dbReference type="EMBL" id="CP099490">
    <property type="protein sequence ID" value="USQ77506.1"/>
    <property type="molecule type" value="Genomic_DNA"/>
</dbReference>
<proteinExistence type="predicted"/>
<name>A0ABY4YLA5_9MICO</name>
<organism evidence="1 2">
    <name type="scientific">Ornithinimicrobium cryptoxanthini</name>
    <dbReference type="NCBI Taxonomy" id="2934161"/>
    <lineage>
        <taxon>Bacteria</taxon>
        <taxon>Bacillati</taxon>
        <taxon>Actinomycetota</taxon>
        <taxon>Actinomycetes</taxon>
        <taxon>Micrococcales</taxon>
        <taxon>Ornithinimicrobiaceae</taxon>
        <taxon>Ornithinimicrobium</taxon>
    </lineage>
</organism>
<dbReference type="RefSeq" id="WP_252622700.1">
    <property type="nucleotide sequence ID" value="NZ_CP099490.1"/>
</dbReference>
<protein>
    <submittedName>
        <fullName evidence="1">Uncharacterized protein</fullName>
    </submittedName>
</protein>
<gene>
    <name evidence="1" type="ORF">NF557_06255</name>
</gene>
<keyword evidence="2" id="KW-1185">Reference proteome</keyword>
<evidence type="ECO:0000313" key="1">
    <source>
        <dbReference type="EMBL" id="USQ77506.1"/>
    </source>
</evidence>
<reference evidence="1" key="1">
    <citation type="submission" date="2022-06" db="EMBL/GenBank/DDBJ databases">
        <title>Ornithinimicrobium JY.X270.</title>
        <authorList>
            <person name="Huang Y."/>
        </authorList>
    </citation>
    <scope>NUCLEOTIDE SEQUENCE</scope>
    <source>
        <strain evidence="1">JY.X270</strain>
    </source>
</reference>
<accession>A0ABY4YLA5</accession>
<sequence length="214" mass="22491">MQQTPTSVRSGLRRSRWAALIALFAVVSLAAPALAVTGMMGNDASDRRSTENWPSATIIDRHHPAPFDGYFTRVDLYVMAAGSLNVVVVDASDTVTWISDPITTTGPGAVTLQLLEPVGVTAGSNLGVYADGASILATGSGTVNAMFENAYSGLPTVGERLDYYTTGRPRMLSIGAEITATSKDICKKGGWEGYGYKNQGQCIASVVANKNSGH</sequence>
<dbReference type="Proteomes" id="UP001056535">
    <property type="component" value="Chromosome"/>
</dbReference>
<evidence type="ECO:0000313" key="2">
    <source>
        <dbReference type="Proteomes" id="UP001056535"/>
    </source>
</evidence>